<proteinExistence type="predicted"/>
<evidence type="ECO:0000313" key="1">
    <source>
        <dbReference type="EMBL" id="MCS0499884.1"/>
    </source>
</evidence>
<dbReference type="EMBL" id="JANTHX010000007">
    <property type="protein sequence ID" value="MCS0499884.1"/>
    <property type="molecule type" value="Genomic_DNA"/>
</dbReference>
<dbReference type="Proteomes" id="UP001205337">
    <property type="component" value="Unassembled WGS sequence"/>
</dbReference>
<evidence type="ECO:0000313" key="2">
    <source>
        <dbReference type="Proteomes" id="UP001205337"/>
    </source>
</evidence>
<accession>A0ABT1ZGQ4</accession>
<dbReference type="GO" id="GO:0016787">
    <property type="term" value="F:hydrolase activity"/>
    <property type="evidence" value="ECO:0007669"/>
    <property type="project" value="UniProtKB-KW"/>
</dbReference>
<comment type="caution">
    <text evidence="1">The sequence shown here is derived from an EMBL/GenBank/DDBJ whole genome shotgun (WGS) entry which is preliminary data.</text>
</comment>
<dbReference type="Gene3D" id="2.115.10.20">
    <property type="entry name" value="Glycosyl hydrolase domain, family 43"/>
    <property type="match status" value="1"/>
</dbReference>
<sequence length="312" mass="34131">MEISAHDNRRGGSPAFVMSYFTLADEALHLAVSDDGVHFEPLLGGTPLLRSEQGAHSIRDPFIGEGVDGRFHLLGTDGWRSNSVVHSVSDDLLQWSTPELIPVMAEIAGTYNAWAPEFFTDPATGIHHLLWSSIVDPASTPPTGAWVDPVMRQRIWTSRTTDFVDFTPAEVFFDPGYTVIDATVAVDSDGFLMAFKDERGRNDLATDNKTIRFARFPHPGAPFHLLDSAVPFSPVEGPSLFRRDGEWVVIFDRFLEDAYAAATSRDCLRWSPAPLQVPAGMRHASVFSPSHPLNLPIAAHAAGTPAQSPTRG</sequence>
<keyword evidence="2" id="KW-1185">Reference proteome</keyword>
<dbReference type="SUPFAM" id="SSF75005">
    <property type="entry name" value="Arabinanase/levansucrase/invertase"/>
    <property type="match status" value="1"/>
</dbReference>
<dbReference type="PANTHER" id="PTHR43301:SF3">
    <property type="entry name" value="ARABINAN ENDO-1,5-ALPHA-L-ARABINOSIDASE A-RELATED"/>
    <property type="match status" value="1"/>
</dbReference>
<dbReference type="InterPro" id="IPR023296">
    <property type="entry name" value="Glyco_hydro_beta-prop_sf"/>
</dbReference>
<keyword evidence="1" id="KW-0378">Hydrolase</keyword>
<gene>
    <name evidence="1" type="ORF">NUH29_10015</name>
</gene>
<reference evidence="1 2" key="1">
    <citation type="submission" date="2022-08" db="EMBL/GenBank/DDBJ databases">
        <authorList>
            <person name="Li F."/>
        </authorList>
    </citation>
    <scope>NUCLEOTIDE SEQUENCE [LARGE SCALE GENOMIC DNA]</scope>
    <source>
        <strain evidence="1 2">10F1B-8-1</strain>
    </source>
</reference>
<dbReference type="CDD" id="cd08983">
    <property type="entry name" value="GH43_Bt3655-like"/>
    <property type="match status" value="1"/>
</dbReference>
<dbReference type="RefSeq" id="WP_258798967.1">
    <property type="nucleotide sequence ID" value="NZ_JANTHX010000007.1"/>
</dbReference>
<name>A0ABT1ZGQ4_9MICO</name>
<organism evidence="1 2">
    <name type="scientific">Protaetiibacter mangrovi</name>
    <dbReference type="NCBI Taxonomy" id="2970926"/>
    <lineage>
        <taxon>Bacteria</taxon>
        <taxon>Bacillati</taxon>
        <taxon>Actinomycetota</taxon>
        <taxon>Actinomycetes</taxon>
        <taxon>Micrococcales</taxon>
        <taxon>Microbacteriaceae</taxon>
        <taxon>Protaetiibacter</taxon>
    </lineage>
</organism>
<protein>
    <submittedName>
        <fullName evidence="1">Glycoside hydrolase family 43 protein</fullName>
    </submittedName>
</protein>
<dbReference type="PANTHER" id="PTHR43301">
    <property type="entry name" value="ARABINAN ENDO-1,5-ALPHA-L-ARABINOSIDASE"/>
    <property type="match status" value="1"/>
</dbReference>
<dbReference type="InterPro" id="IPR050727">
    <property type="entry name" value="GH43_arabinanases"/>
</dbReference>